<evidence type="ECO:0000256" key="2">
    <source>
        <dbReference type="SAM" id="MobiDB-lite"/>
    </source>
</evidence>
<reference evidence="3 4" key="1">
    <citation type="submission" date="2017-03" db="EMBL/GenBank/DDBJ databases">
        <title>An alternative strategy for trypanosome survival in the mammalian bloodstream revealed through genome and transcriptome analysis of the ubiquitous bovine parasite Trypanosoma (Megatrypanum) theileri.</title>
        <authorList>
            <person name="Kelly S."/>
            <person name="Ivens A."/>
            <person name="Mott A."/>
            <person name="O'Neill E."/>
            <person name="Emms D."/>
            <person name="Macleod O."/>
            <person name="Voorheis P."/>
            <person name="Matthews J."/>
            <person name="Matthews K."/>
            <person name="Carrington M."/>
        </authorList>
    </citation>
    <scope>NUCLEOTIDE SEQUENCE [LARGE SCALE GENOMIC DNA]</scope>
    <source>
        <strain evidence="3">Edinburgh</strain>
    </source>
</reference>
<dbReference type="EMBL" id="NBCO01000001">
    <property type="protein sequence ID" value="ORC93804.1"/>
    <property type="molecule type" value="Genomic_DNA"/>
</dbReference>
<dbReference type="Proteomes" id="UP000192257">
    <property type="component" value="Unassembled WGS sequence"/>
</dbReference>
<evidence type="ECO:0000313" key="4">
    <source>
        <dbReference type="Proteomes" id="UP000192257"/>
    </source>
</evidence>
<feature type="region of interest" description="Disordered" evidence="2">
    <location>
        <begin position="1"/>
        <end position="21"/>
    </location>
</feature>
<dbReference type="RefSeq" id="XP_028887870.1">
    <property type="nucleotide sequence ID" value="XM_029021362.1"/>
</dbReference>
<comment type="caution">
    <text evidence="3">The sequence shown here is derived from an EMBL/GenBank/DDBJ whole genome shotgun (WGS) entry which is preliminary data.</text>
</comment>
<keyword evidence="1" id="KW-0175">Coiled coil</keyword>
<dbReference type="VEuPathDB" id="TriTrypDB:TM35_000016810"/>
<protein>
    <submittedName>
        <fullName evidence="3">Uncharacterized protein</fullName>
    </submittedName>
</protein>
<dbReference type="GeneID" id="39981142"/>
<feature type="region of interest" description="Disordered" evidence="2">
    <location>
        <begin position="52"/>
        <end position="87"/>
    </location>
</feature>
<feature type="compositionally biased region" description="Polar residues" evidence="2">
    <location>
        <begin position="52"/>
        <end position="73"/>
    </location>
</feature>
<evidence type="ECO:0000256" key="1">
    <source>
        <dbReference type="SAM" id="Coils"/>
    </source>
</evidence>
<feature type="coiled-coil region" evidence="1">
    <location>
        <begin position="23"/>
        <end position="50"/>
    </location>
</feature>
<dbReference type="OrthoDB" id="262418at2759"/>
<organism evidence="3 4">
    <name type="scientific">Trypanosoma theileri</name>
    <dbReference type="NCBI Taxonomy" id="67003"/>
    <lineage>
        <taxon>Eukaryota</taxon>
        <taxon>Discoba</taxon>
        <taxon>Euglenozoa</taxon>
        <taxon>Kinetoplastea</taxon>
        <taxon>Metakinetoplastina</taxon>
        <taxon>Trypanosomatida</taxon>
        <taxon>Trypanosomatidae</taxon>
        <taxon>Trypanosoma</taxon>
    </lineage>
</organism>
<sequence>MESGSRRTESPNGFESGETDAQLLSIQKELEALKQRRIALEEQRKKLLSSCGSTTADSITHNNTQLTRANSSRAVDRSVYSHSSRIPSEAERLRNMKKNVFSEMKESMRKSWERDSALVMGTFLVEDNPRACTFGRERRFVPIADHKGHYYLSTDMELMQAQKNKMLNNITASSRGGRGMNVSNHWNDLKCSGPPGPGAYTPRYGKLAKPSILARR</sequence>
<dbReference type="AlphaFoldDB" id="A0A1X0PA42"/>
<gene>
    <name evidence="3" type="ORF">TM35_000016810</name>
</gene>
<keyword evidence="4" id="KW-1185">Reference proteome</keyword>
<evidence type="ECO:0000313" key="3">
    <source>
        <dbReference type="EMBL" id="ORC93804.1"/>
    </source>
</evidence>
<name>A0A1X0PA42_9TRYP</name>
<proteinExistence type="predicted"/>
<accession>A0A1X0PA42</accession>